<dbReference type="InterPro" id="IPR005477">
    <property type="entry name" value="Dxylulose-5-P_synthase"/>
</dbReference>
<name>A0A5M6IHG2_9PROT</name>
<dbReference type="AlphaFoldDB" id="A0A5M6IHG2"/>
<dbReference type="EC" id="2.2.1.7" evidence="6"/>
<gene>
    <name evidence="6" type="ORF">F1189_32110</name>
</gene>
<dbReference type="EMBL" id="VWPK01000220">
    <property type="protein sequence ID" value="KAA5607730.1"/>
    <property type="molecule type" value="Genomic_DNA"/>
</dbReference>
<evidence type="ECO:0000313" key="6">
    <source>
        <dbReference type="EMBL" id="KAA5607730.1"/>
    </source>
</evidence>
<evidence type="ECO:0000313" key="7">
    <source>
        <dbReference type="Proteomes" id="UP000325255"/>
    </source>
</evidence>
<reference evidence="6 7" key="1">
    <citation type="submission" date="2019-09" db="EMBL/GenBank/DDBJ databases">
        <title>Genome sequence of Rhodovastum atsumiense, a diverse member of the Acetobacteraceae family of non-sulfur purple photosynthetic bacteria.</title>
        <authorList>
            <person name="Meyer T."/>
            <person name="Kyndt J."/>
        </authorList>
    </citation>
    <scope>NUCLEOTIDE SEQUENCE [LARGE SCALE GENOMIC DNA]</scope>
    <source>
        <strain evidence="6 7">DSM 21279</strain>
    </source>
</reference>
<evidence type="ECO:0000256" key="2">
    <source>
        <dbReference type="ARBA" id="ARBA00011738"/>
    </source>
</evidence>
<keyword evidence="5" id="KW-0786">Thiamine pyrophosphate</keyword>
<evidence type="ECO:0000256" key="5">
    <source>
        <dbReference type="ARBA" id="ARBA00023052"/>
    </source>
</evidence>
<dbReference type="SUPFAM" id="SSF52518">
    <property type="entry name" value="Thiamin diphosphate-binding fold (THDP-binding)"/>
    <property type="match status" value="1"/>
</dbReference>
<comment type="caution">
    <text evidence="6">The sequence shown here is derived from an EMBL/GenBank/DDBJ whole genome shotgun (WGS) entry which is preliminary data.</text>
</comment>
<accession>A0A5M6IHG2</accession>
<dbReference type="Gene3D" id="3.40.50.970">
    <property type="match status" value="1"/>
</dbReference>
<feature type="non-terminal residue" evidence="6">
    <location>
        <position position="1"/>
    </location>
</feature>
<dbReference type="RefSeq" id="WP_275266355.1">
    <property type="nucleotide sequence ID" value="NZ_VWPK01000220.1"/>
</dbReference>
<organism evidence="6 7">
    <name type="scientific">Rhodovastum atsumiense</name>
    <dbReference type="NCBI Taxonomy" id="504468"/>
    <lineage>
        <taxon>Bacteria</taxon>
        <taxon>Pseudomonadati</taxon>
        <taxon>Pseudomonadota</taxon>
        <taxon>Alphaproteobacteria</taxon>
        <taxon>Acetobacterales</taxon>
        <taxon>Acetobacteraceae</taxon>
        <taxon>Rhodovastum</taxon>
    </lineage>
</organism>
<dbReference type="PANTHER" id="PTHR43322">
    <property type="entry name" value="1-D-DEOXYXYLULOSE 5-PHOSPHATE SYNTHASE-RELATED"/>
    <property type="match status" value="1"/>
</dbReference>
<evidence type="ECO:0000256" key="4">
    <source>
        <dbReference type="ARBA" id="ARBA00022842"/>
    </source>
</evidence>
<dbReference type="Proteomes" id="UP000325255">
    <property type="component" value="Unassembled WGS sequence"/>
</dbReference>
<dbReference type="PANTHER" id="PTHR43322:SF5">
    <property type="entry name" value="1-DEOXY-D-XYLULOSE-5-PHOSPHATE SYNTHASE, CHLOROPLASTIC"/>
    <property type="match status" value="1"/>
</dbReference>
<keyword evidence="7" id="KW-1185">Reference proteome</keyword>
<evidence type="ECO:0000256" key="3">
    <source>
        <dbReference type="ARBA" id="ARBA00022679"/>
    </source>
</evidence>
<proteinExistence type="predicted"/>
<feature type="non-terminal residue" evidence="6">
    <location>
        <position position="111"/>
    </location>
</feature>
<comment type="cofactor">
    <cofactor evidence="1">
        <name>Mg(2+)</name>
        <dbReference type="ChEBI" id="CHEBI:18420"/>
    </cofactor>
</comment>
<protein>
    <submittedName>
        <fullName evidence="6">1-deoxy-D-xylulose-5-phosphate synthase</fullName>
        <ecNumber evidence="6">2.2.1.7</ecNumber>
    </submittedName>
</protein>
<keyword evidence="4" id="KW-0460">Magnesium</keyword>
<sequence length="111" mass="12202">DVAAKMARRFPRGLERTARRAEEFARGILTGGTLFEELGFYYVGPIDGHNLDHLLPVLRNVREADDLGPILVHAITKKGKGYAPAERSADKLHAVSRFNVITGEQVKPPPG</sequence>
<keyword evidence="3 6" id="KW-0808">Transferase</keyword>
<dbReference type="GO" id="GO:0008661">
    <property type="term" value="F:1-deoxy-D-xylulose-5-phosphate synthase activity"/>
    <property type="evidence" value="ECO:0007669"/>
    <property type="project" value="UniProtKB-EC"/>
</dbReference>
<dbReference type="Pfam" id="PF13292">
    <property type="entry name" value="DXP_synthase_N"/>
    <property type="match status" value="1"/>
</dbReference>
<evidence type="ECO:0000256" key="1">
    <source>
        <dbReference type="ARBA" id="ARBA00001946"/>
    </source>
</evidence>
<dbReference type="InterPro" id="IPR029061">
    <property type="entry name" value="THDP-binding"/>
</dbReference>
<dbReference type="GO" id="GO:0016114">
    <property type="term" value="P:terpenoid biosynthetic process"/>
    <property type="evidence" value="ECO:0007669"/>
    <property type="project" value="InterPro"/>
</dbReference>
<comment type="subunit">
    <text evidence="2">Homodimer.</text>
</comment>